<feature type="transmembrane region" description="Helical" evidence="13">
    <location>
        <begin position="541"/>
        <end position="562"/>
    </location>
</feature>
<dbReference type="GO" id="GO:0046872">
    <property type="term" value="F:metal ion binding"/>
    <property type="evidence" value="ECO:0007669"/>
    <property type="project" value="UniProtKB-KW"/>
</dbReference>
<dbReference type="CDD" id="cd01879">
    <property type="entry name" value="FeoB"/>
    <property type="match status" value="1"/>
</dbReference>
<evidence type="ECO:0000256" key="5">
    <source>
        <dbReference type="ARBA" id="ARBA00022692"/>
    </source>
</evidence>
<keyword evidence="9 13" id="KW-0472">Membrane</keyword>
<evidence type="ECO:0000256" key="12">
    <source>
        <dbReference type="PIRSR" id="PIRSR603373-2"/>
    </source>
</evidence>
<comment type="function">
    <text evidence="1 13">Probable transporter of a GTP-driven Fe(2+) uptake system.</text>
</comment>
<accession>A0A2X2VYL4</accession>
<evidence type="ECO:0000256" key="10">
    <source>
        <dbReference type="NCBIfam" id="TIGR00437"/>
    </source>
</evidence>
<evidence type="ECO:0000259" key="14">
    <source>
        <dbReference type="PROSITE" id="PS51711"/>
    </source>
</evidence>
<keyword evidence="12" id="KW-0460">Magnesium</keyword>
<keyword evidence="13" id="KW-0406">Ion transport</keyword>
<dbReference type="EMBL" id="UAWC01000007">
    <property type="protein sequence ID" value="SQB34196.1"/>
    <property type="molecule type" value="Genomic_DNA"/>
</dbReference>
<keyword evidence="13" id="KW-0408">Iron</keyword>
<dbReference type="Gene3D" id="1.10.287.1770">
    <property type="match status" value="1"/>
</dbReference>
<organism evidence="15 16">
    <name type="scientific">Clostridium cochlearium</name>
    <dbReference type="NCBI Taxonomy" id="1494"/>
    <lineage>
        <taxon>Bacteria</taxon>
        <taxon>Bacillati</taxon>
        <taxon>Bacillota</taxon>
        <taxon>Clostridia</taxon>
        <taxon>Eubacteriales</taxon>
        <taxon>Clostridiaceae</taxon>
        <taxon>Clostridium</taxon>
    </lineage>
</organism>
<keyword evidence="13" id="KW-0410">Iron transport</keyword>
<dbReference type="Pfam" id="PF07664">
    <property type="entry name" value="FeoB_C"/>
    <property type="match status" value="1"/>
</dbReference>
<sequence>MSNINHLSNINALSQMLGNKVNPMEDIVIALAGNPNTGKSTLFNTLTGLKQHTGNWTGKTVTTALGNYTFNEKNFVLVDLPGTYSLLSSSVEEEIARDFICFANPSATVVVTDSTCLERNLNLVLQVLEITDKVVVCVNLIDEAERKKITVDIDKLSQLLGVPVVATSARNGKGLEDLMEAVYKVSTGDIKTNPIKINYGEDIEKRIESLENEIDKFNNSSLSNRWIALKLLDENKSILNSMKKYLDFDYNLLPLNRNEDKDLRDDIVLTMVSIAENISKQVVSFEDKSYNEFDRKIDDILTSKIFGIPVMIALLALTLWITIEGANVPSEMLANMFSNLEKKLTAFFMARGLEKLHGPLILGVYRTLGWVISVMLPPMAIFFPLFTLLEDLGYLPRVAFNLDNFFKKACAHGKQALTMCMGFGCNAAGVIGCRIIDSPRERLIAIITNTFVPCNGRFPILISITMIFIASNFSGSFNGVIAALTVTLIIILGIIATLLSSKLLSKTLLKGEPSSFTLELPPYRKPKVGQILIRSILDRTLFVLGRAIVVAAPAGLILWFFANTYVGDNSILQICANFLNPFAKAIGMDGYILLAFILGLPANEIVIPIIIMSYMSAGALIEFQNLSTLRDLLIANGWTIVTAINVMIFTLMHFPCGTTLLTIRKETGSFKWTLVSFLLPTLFGIVVCFLVTQTFALFPIC</sequence>
<comment type="subcellular location">
    <subcellularLocation>
        <location evidence="2 13">Cell membrane</location>
        <topology evidence="2 13">Multi-pass membrane protein</topology>
    </subcellularLocation>
</comment>
<feature type="transmembrane region" description="Helical" evidence="13">
    <location>
        <begin position="632"/>
        <end position="654"/>
    </location>
</feature>
<feature type="transmembrane region" description="Helical" evidence="13">
    <location>
        <begin position="674"/>
        <end position="698"/>
    </location>
</feature>
<dbReference type="GO" id="GO:0005886">
    <property type="term" value="C:plasma membrane"/>
    <property type="evidence" value="ECO:0007669"/>
    <property type="project" value="UniProtKB-SubCell"/>
</dbReference>
<dbReference type="InterPro" id="IPR050860">
    <property type="entry name" value="FeoB_GTPase"/>
</dbReference>
<evidence type="ECO:0000256" key="3">
    <source>
        <dbReference type="ARBA" id="ARBA00022448"/>
    </source>
</evidence>
<feature type="binding site" evidence="12">
    <location>
        <position position="47"/>
    </location>
    <ligand>
        <name>Mg(2+)</name>
        <dbReference type="ChEBI" id="CHEBI:18420"/>
        <label>2</label>
    </ligand>
</feature>
<dbReference type="AlphaFoldDB" id="A0A2X2VYL4"/>
<comment type="similarity">
    <text evidence="13">Belongs to the TRAFAC class TrmE-Era-EngA-EngB-Septin-like GTPase superfamily. FeoB GTPase (TC 9.A.8) family.</text>
</comment>
<gene>
    <name evidence="15" type="primary">feoB_2</name>
    <name evidence="15" type="ORF">NCTC13028_01090</name>
</gene>
<keyword evidence="7 13" id="KW-1133">Transmembrane helix</keyword>
<feature type="transmembrane region" description="Helical" evidence="13">
    <location>
        <begin position="443"/>
        <end position="470"/>
    </location>
</feature>
<feature type="transmembrane region" description="Helical" evidence="13">
    <location>
        <begin position="591"/>
        <end position="611"/>
    </location>
</feature>
<dbReference type="RefSeq" id="WP_111921397.1">
    <property type="nucleotide sequence ID" value="NZ_CP173238.1"/>
</dbReference>
<dbReference type="Gene3D" id="3.40.50.300">
    <property type="entry name" value="P-loop containing nucleotide triphosphate hydrolases"/>
    <property type="match status" value="1"/>
</dbReference>
<feature type="transmembrane region" description="Helical" evidence="13">
    <location>
        <begin position="476"/>
        <end position="499"/>
    </location>
</feature>
<feature type="binding site" evidence="11">
    <location>
        <begin position="33"/>
        <end position="40"/>
    </location>
    <ligand>
        <name>GTP</name>
        <dbReference type="ChEBI" id="CHEBI:37565"/>
        <label>1</label>
    </ligand>
</feature>
<evidence type="ECO:0000256" key="9">
    <source>
        <dbReference type="ARBA" id="ARBA00023136"/>
    </source>
</evidence>
<evidence type="ECO:0000256" key="11">
    <source>
        <dbReference type="PIRSR" id="PIRSR603373-1"/>
    </source>
</evidence>
<feature type="binding site" evidence="11">
    <location>
        <begin position="79"/>
        <end position="82"/>
    </location>
    <ligand>
        <name>GTP</name>
        <dbReference type="ChEBI" id="CHEBI:37565"/>
        <label>1</label>
    </ligand>
</feature>
<dbReference type="GO" id="GO:0005525">
    <property type="term" value="F:GTP binding"/>
    <property type="evidence" value="ECO:0007669"/>
    <property type="project" value="UniProtKB-KW"/>
</dbReference>
<dbReference type="InterPro" id="IPR030389">
    <property type="entry name" value="G_FEOB_dom"/>
</dbReference>
<keyword evidence="12" id="KW-0479">Metal-binding</keyword>
<feature type="domain" description="FeoB-type G" evidence="14">
    <location>
        <begin position="26"/>
        <end position="188"/>
    </location>
</feature>
<keyword evidence="4" id="KW-1003">Cell membrane</keyword>
<keyword evidence="8 11" id="KW-0342">GTP-binding</keyword>
<feature type="binding site" evidence="12">
    <location>
        <position position="44"/>
    </location>
    <ligand>
        <name>Mg(2+)</name>
        <dbReference type="ChEBI" id="CHEBI:18420"/>
        <label>2</label>
    </ligand>
</feature>
<evidence type="ECO:0000256" key="13">
    <source>
        <dbReference type="RuleBase" id="RU362098"/>
    </source>
</evidence>
<name>A0A2X2VYL4_CLOCO</name>
<feature type="binding site" evidence="11">
    <location>
        <begin position="139"/>
        <end position="142"/>
    </location>
    <ligand>
        <name>GTP</name>
        <dbReference type="ChEBI" id="CHEBI:37565"/>
        <label>1</label>
    </ligand>
</feature>
<evidence type="ECO:0000313" key="15">
    <source>
        <dbReference type="EMBL" id="SQB34196.1"/>
    </source>
</evidence>
<dbReference type="GO" id="GO:0015093">
    <property type="term" value="F:ferrous iron transmembrane transporter activity"/>
    <property type="evidence" value="ECO:0007669"/>
    <property type="project" value="UniProtKB-UniRule"/>
</dbReference>
<evidence type="ECO:0000256" key="2">
    <source>
        <dbReference type="ARBA" id="ARBA00004651"/>
    </source>
</evidence>
<feature type="binding site" evidence="12">
    <location>
        <position position="45"/>
    </location>
    <ligand>
        <name>Mg(2+)</name>
        <dbReference type="ChEBI" id="CHEBI:18420"/>
        <label>2</label>
    </ligand>
</feature>
<protein>
    <recommendedName>
        <fullName evidence="10 13">Ferrous iron transport protein B</fullName>
    </recommendedName>
</protein>
<feature type="transmembrane region" description="Helical" evidence="13">
    <location>
        <begin position="368"/>
        <end position="389"/>
    </location>
</feature>
<dbReference type="Proteomes" id="UP000250223">
    <property type="component" value="Unassembled WGS sequence"/>
</dbReference>
<dbReference type="InterPro" id="IPR011642">
    <property type="entry name" value="Gate_dom"/>
</dbReference>
<dbReference type="InterPro" id="IPR011640">
    <property type="entry name" value="Fe2_transport_prot_B_C"/>
</dbReference>
<evidence type="ECO:0000256" key="7">
    <source>
        <dbReference type="ARBA" id="ARBA00022989"/>
    </source>
</evidence>
<dbReference type="InterPro" id="IPR027417">
    <property type="entry name" value="P-loop_NTPase"/>
</dbReference>
<dbReference type="InterPro" id="IPR003373">
    <property type="entry name" value="Fe2_transport_prot-B"/>
</dbReference>
<reference evidence="15 16" key="1">
    <citation type="submission" date="2018-06" db="EMBL/GenBank/DDBJ databases">
        <authorList>
            <consortium name="Pathogen Informatics"/>
            <person name="Doyle S."/>
        </authorList>
    </citation>
    <scope>NUCLEOTIDE SEQUENCE [LARGE SCALE GENOMIC DNA]</scope>
    <source>
        <strain evidence="15 16">NCTC13028</strain>
    </source>
</reference>
<evidence type="ECO:0000256" key="1">
    <source>
        <dbReference type="ARBA" id="ARBA00003926"/>
    </source>
</evidence>
<dbReference type="PANTHER" id="PTHR43185:SF2">
    <property type="entry name" value="FERROUS IRON TRANSPORT PROTEIN B"/>
    <property type="match status" value="1"/>
</dbReference>
<dbReference type="SUPFAM" id="SSF52540">
    <property type="entry name" value="P-loop containing nucleoside triphosphate hydrolases"/>
    <property type="match status" value="1"/>
</dbReference>
<dbReference type="NCBIfam" id="TIGR00437">
    <property type="entry name" value="feoB"/>
    <property type="match status" value="1"/>
</dbReference>
<evidence type="ECO:0000313" key="16">
    <source>
        <dbReference type="Proteomes" id="UP000250223"/>
    </source>
</evidence>
<dbReference type="Pfam" id="PF17910">
    <property type="entry name" value="FeoB_Cyto"/>
    <property type="match status" value="1"/>
</dbReference>
<dbReference type="InterPro" id="IPR041069">
    <property type="entry name" value="FeoB_Cyto"/>
</dbReference>
<dbReference type="Pfam" id="PF07670">
    <property type="entry name" value="Gate"/>
    <property type="match status" value="2"/>
</dbReference>
<keyword evidence="6 11" id="KW-0547">Nucleotide-binding</keyword>
<keyword evidence="3 13" id="KW-0813">Transport</keyword>
<proteinExistence type="inferred from homology"/>
<feature type="transmembrane region" description="Helical" evidence="13">
    <location>
        <begin position="305"/>
        <end position="323"/>
    </location>
</feature>
<evidence type="ECO:0000256" key="6">
    <source>
        <dbReference type="ARBA" id="ARBA00022741"/>
    </source>
</evidence>
<dbReference type="PROSITE" id="PS51711">
    <property type="entry name" value="G_FEOB"/>
    <property type="match status" value="1"/>
</dbReference>
<dbReference type="PANTHER" id="PTHR43185">
    <property type="entry name" value="FERROUS IRON TRANSPORT PROTEIN B"/>
    <property type="match status" value="1"/>
</dbReference>
<evidence type="ECO:0000256" key="4">
    <source>
        <dbReference type="ARBA" id="ARBA00022475"/>
    </source>
</evidence>
<keyword evidence="5 13" id="KW-0812">Transmembrane</keyword>
<dbReference type="Pfam" id="PF02421">
    <property type="entry name" value="FeoB_N"/>
    <property type="match status" value="1"/>
</dbReference>
<evidence type="ECO:0000256" key="8">
    <source>
        <dbReference type="ARBA" id="ARBA00023134"/>
    </source>
</evidence>
<feature type="binding site" evidence="12">
    <location>
        <position position="48"/>
    </location>
    <ligand>
        <name>Mg(2+)</name>
        <dbReference type="ChEBI" id="CHEBI:18420"/>
        <label>2</label>
    </ligand>
</feature>